<gene>
    <name evidence="2" type="ORF">IV500_17495</name>
</gene>
<dbReference type="RefSeq" id="WP_196398104.1">
    <property type="nucleotide sequence ID" value="NZ_JADNYM010000026.1"/>
</dbReference>
<keyword evidence="3" id="KW-1185">Reference proteome</keyword>
<name>A0A931CUH7_9MICC</name>
<comment type="caution">
    <text evidence="2">The sequence shown here is derived from an EMBL/GenBank/DDBJ whole genome shotgun (WGS) entry which is preliminary data.</text>
</comment>
<keyword evidence="1" id="KW-0812">Transmembrane</keyword>
<evidence type="ECO:0000313" key="2">
    <source>
        <dbReference type="EMBL" id="MBG0741166.1"/>
    </source>
</evidence>
<dbReference type="AlphaFoldDB" id="A0A931CUH7"/>
<sequence>MENDSVGSLDALSTMNEGHKQAIKRVRSPWWYYPILGIAFAGLELAFALSATLVRTLVIVGVIVVARLAERGYRRVKGTWVGGLRSGKATWLSIGFLLIAVGTIVAGSLLTNNVGQPWPAWIMAMAILFETLIYGFFFDLSIQRKLRPAQS</sequence>
<proteinExistence type="predicted"/>
<organism evidence="2 3">
    <name type="scientific">Arthrobacter terrae</name>
    <dbReference type="NCBI Taxonomy" id="2935737"/>
    <lineage>
        <taxon>Bacteria</taxon>
        <taxon>Bacillati</taxon>
        <taxon>Actinomycetota</taxon>
        <taxon>Actinomycetes</taxon>
        <taxon>Micrococcales</taxon>
        <taxon>Micrococcaceae</taxon>
        <taxon>Arthrobacter</taxon>
    </lineage>
</organism>
<evidence type="ECO:0000313" key="3">
    <source>
        <dbReference type="Proteomes" id="UP000655366"/>
    </source>
</evidence>
<protein>
    <recommendedName>
        <fullName evidence="4">Transmembrane protein</fullName>
    </recommendedName>
</protein>
<evidence type="ECO:0000256" key="1">
    <source>
        <dbReference type="SAM" id="Phobius"/>
    </source>
</evidence>
<dbReference type="EMBL" id="JADNYM010000026">
    <property type="protein sequence ID" value="MBG0741166.1"/>
    <property type="molecule type" value="Genomic_DNA"/>
</dbReference>
<dbReference type="Proteomes" id="UP000655366">
    <property type="component" value="Unassembled WGS sequence"/>
</dbReference>
<feature type="transmembrane region" description="Helical" evidence="1">
    <location>
        <begin position="53"/>
        <end position="69"/>
    </location>
</feature>
<keyword evidence="1" id="KW-0472">Membrane</keyword>
<reference evidence="2 3" key="1">
    <citation type="submission" date="2020-11" db="EMBL/GenBank/DDBJ databases">
        <title>Arthrobacter antarcticus sp. nov., isolated from Antarctic Soil.</title>
        <authorList>
            <person name="Li J."/>
        </authorList>
    </citation>
    <scope>NUCLEOTIDE SEQUENCE [LARGE SCALE GENOMIC DNA]</scope>
    <source>
        <strain evidence="2 3">Z1-20</strain>
    </source>
</reference>
<keyword evidence="1" id="KW-1133">Transmembrane helix</keyword>
<accession>A0A931CUH7</accession>
<feature type="transmembrane region" description="Helical" evidence="1">
    <location>
        <begin position="118"/>
        <end position="137"/>
    </location>
</feature>
<feature type="transmembrane region" description="Helical" evidence="1">
    <location>
        <begin position="90"/>
        <end position="112"/>
    </location>
</feature>
<evidence type="ECO:0008006" key="4">
    <source>
        <dbReference type="Google" id="ProtNLM"/>
    </source>
</evidence>